<comment type="caution">
    <text evidence="2">The sequence shown here is derived from an EMBL/GenBank/DDBJ whole genome shotgun (WGS) entry which is preliminary data.</text>
</comment>
<organism evidence="2 3">
    <name type="scientific">Patulibacter medicamentivorans</name>
    <dbReference type="NCBI Taxonomy" id="1097667"/>
    <lineage>
        <taxon>Bacteria</taxon>
        <taxon>Bacillati</taxon>
        <taxon>Actinomycetota</taxon>
        <taxon>Thermoleophilia</taxon>
        <taxon>Solirubrobacterales</taxon>
        <taxon>Patulibacteraceae</taxon>
        <taxon>Patulibacter</taxon>
    </lineage>
</organism>
<accession>H0E8W2</accession>
<dbReference type="InterPro" id="IPR036953">
    <property type="entry name" value="GreA/GreB_C_sf"/>
</dbReference>
<dbReference type="GO" id="GO:0003677">
    <property type="term" value="F:DNA binding"/>
    <property type="evidence" value="ECO:0007669"/>
    <property type="project" value="InterPro"/>
</dbReference>
<dbReference type="Gene3D" id="3.10.50.30">
    <property type="entry name" value="Transcription elongation factor, GreA/GreB, C-terminal domain"/>
    <property type="match status" value="1"/>
</dbReference>
<protein>
    <recommendedName>
        <fullName evidence="1">Transcription elongation factor GreA/GreB C-terminal domain-containing protein</fullName>
    </recommendedName>
</protein>
<dbReference type="InterPro" id="IPR001437">
    <property type="entry name" value="Tscrpt_elong_fac_GreA/B_C"/>
</dbReference>
<gene>
    <name evidence="2" type="ORF">PAI11_32760</name>
</gene>
<dbReference type="EMBL" id="AGUD01000248">
    <property type="protein sequence ID" value="EHN09862.1"/>
    <property type="molecule type" value="Genomic_DNA"/>
</dbReference>
<dbReference type="AlphaFoldDB" id="H0E8W2"/>
<proteinExistence type="predicted"/>
<dbReference type="Proteomes" id="UP000005143">
    <property type="component" value="Unassembled WGS sequence"/>
</dbReference>
<dbReference type="RefSeq" id="WP_007577179.1">
    <property type="nucleotide sequence ID" value="NZ_AGUD01000248.1"/>
</dbReference>
<dbReference type="GO" id="GO:0032784">
    <property type="term" value="P:regulation of DNA-templated transcription elongation"/>
    <property type="evidence" value="ECO:0007669"/>
    <property type="project" value="InterPro"/>
</dbReference>
<feature type="domain" description="Transcription elongation factor GreA/GreB C-terminal" evidence="1">
    <location>
        <begin position="94"/>
        <end position="150"/>
    </location>
</feature>
<keyword evidence="3" id="KW-1185">Reference proteome</keyword>
<name>H0E8W2_9ACTN</name>
<dbReference type="Pfam" id="PF01272">
    <property type="entry name" value="GreA_GreB"/>
    <property type="match status" value="1"/>
</dbReference>
<evidence type="ECO:0000259" key="1">
    <source>
        <dbReference type="Pfam" id="PF01272"/>
    </source>
</evidence>
<dbReference type="SUPFAM" id="SSF54534">
    <property type="entry name" value="FKBP-like"/>
    <property type="match status" value="1"/>
</dbReference>
<sequence length="154" mass="16459">MPATPDANAIPDQLPVTQAELVALEEQLWRLRAGRTRIDPWAEAADPGPDPERLTINRRIMELEEALARAAVVRPGADGFAIAAIGTAVLVDDGRKQRRYRLALEPLPGQTGTVSATSPVGSALLGQAVGSTVRVALPDGRQRELRLVRIGDEG</sequence>
<evidence type="ECO:0000313" key="2">
    <source>
        <dbReference type="EMBL" id="EHN09862.1"/>
    </source>
</evidence>
<evidence type="ECO:0000313" key="3">
    <source>
        <dbReference type="Proteomes" id="UP000005143"/>
    </source>
</evidence>
<reference evidence="2 3" key="1">
    <citation type="journal article" date="2013" name="Biodegradation">
        <title>Quantitative proteomic analysis of ibuprofen-degrading Patulibacter sp. strain I11.</title>
        <authorList>
            <person name="Almeida B."/>
            <person name="Kjeldal H."/>
            <person name="Lolas I."/>
            <person name="Knudsen A.D."/>
            <person name="Carvalho G."/>
            <person name="Nielsen K.L."/>
            <person name="Barreto Crespo M.T."/>
            <person name="Stensballe A."/>
            <person name="Nielsen J.L."/>
        </authorList>
    </citation>
    <scope>NUCLEOTIDE SEQUENCE [LARGE SCALE GENOMIC DNA]</scope>
    <source>
        <strain evidence="2 3">I11</strain>
    </source>
</reference>